<dbReference type="GO" id="GO:0006351">
    <property type="term" value="P:DNA-templated transcription"/>
    <property type="evidence" value="ECO:0007669"/>
    <property type="project" value="InterPro"/>
</dbReference>
<feature type="non-terminal residue" evidence="8">
    <location>
        <position position="1"/>
    </location>
</feature>
<feature type="compositionally biased region" description="Low complexity" evidence="6">
    <location>
        <begin position="117"/>
        <end position="126"/>
    </location>
</feature>
<dbReference type="GO" id="GO:0004657">
    <property type="term" value="F:proline dehydrogenase activity"/>
    <property type="evidence" value="ECO:0007669"/>
    <property type="project" value="UniProtKB-EC"/>
</dbReference>
<dbReference type="Pfam" id="PF01619">
    <property type="entry name" value="Pro_dh"/>
    <property type="match status" value="1"/>
</dbReference>
<dbReference type="PANTHER" id="PTHR13914">
    <property type="entry name" value="PROLINE OXIDASE"/>
    <property type="match status" value="1"/>
</dbReference>
<dbReference type="GO" id="GO:0071949">
    <property type="term" value="F:FAD binding"/>
    <property type="evidence" value="ECO:0007669"/>
    <property type="project" value="TreeGrafter"/>
</dbReference>
<dbReference type="InterPro" id="IPR007219">
    <property type="entry name" value="XnlR_reg_dom"/>
</dbReference>
<comment type="similarity">
    <text evidence="1">Belongs to the proline oxidase family.</text>
</comment>
<accession>A0A9P8GKZ9</accession>
<dbReference type="SMART" id="SM00906">
    <property type="entry name" value="Fungal_trans"/>
    <property type="match status" value="1"/>
</dbReference>
<keyword evidence="3" id="KW-0560">Oxidoreductase</keyword>
<dbReference type="AlphaFoldDB" id="A0A9P8GKZ9"/>
<name>A0A9P8GKZ9_AURME</name>
<evidence type="ECO:0000256" key="2">
    <source>
        <dbReference type="ARBA" id="ARBA00012695"/>
    </source>
</evidence>
<evidence type="ECO:0000259" key="7">
    <source>
        <dbReference type="SMART" id="SM00906"/>
    </source>
</evidence>
<dbReference type="Pfam" id="PF04082">
    <property type="entry name" value="Fungal_trans"/>
    <property type="match status" value="1"/>
</dbReference>
<dbReference type="OrthoDB" id="5464at2759"/>
<evidence type="ECO:0000313" key="9">
    <source>
        <dbReference type="Proteomes" id="UP000767238"/>
    </source>
</evidence>
<dbReference type="GO" id="GO:0010133">
    <property type="term" value="P:L-proline catabolic process to L-glutamate"/>
    <property type="evidence" value="ECO:0007669"/>
    <property type="project" value="TreeGrafter"/>
</dbReference>
<dbReference type="SUPFAM" id="SSF51730">
    <property type="entry name" value="FAD-linked oxidoreductase"/>
    <property type="match status" value="1"/>
</dbReference>
<keyword evidence="4" id="KW-0642">Proline metabolism</keyword>
<comment type="caution">
    <text evidence="8">The sequence shown here is derived from an EMBL/GenBank/DDBJ whole genome shotgun (WGS) entry which is preliminary data.</text>
</comment>
<dbReference type="PANTHER" id="PTHR13914:SF0">
    <property type="entry name" value="PROLINE DEHYDROGENASE 1, MITOCHONDRIAL"/>
    <property type="match status" value="1"/>
</dbReference>
<evidence type="ECO:0000313" key="8">
    <source>
        <dbReference type="EMBL" id="KAH0224624.1"/>
    </source>
</evidence>
<feature type="region of interest" description="Disordered" evidence="6">
    <location>
        <begin position="44"/>
        <end position="128"/>
    </location>
</feature>
<reference evidence="8" key="2">
    <citation type="submission" date="2021-08" db="EMBL/GenBank/DDBJ databases">
        <authorList>
            <person name="Gostincar C."/>
            <person name="Sun X."/>
            <person name="Song Z."/>
            <person name="Gunde-Cimerman N."/>
        </authorList>
    </citation>
    <scope>NUCLEOTIDE SEQUENCE</scope>
    <source>
        <strain evidence="8">EXF-8016</strain>
    </source>
</reference>
<gene>
    <name evidence="8" type="ORF">KCV03_g3539</name>
</gene>
<evidence type="ECO:0000256" key="6">
    <source>
        <dbReference type="SAM" id="MobiDB-lite"/>
    </source>
</evidence>
<dbReference type="Proteomes" id="UP000767238">
    <property type="component" value="Unassembled WGS sequence"/>
</dbReference>
<dbReference type="CDD" id="cd12148">
    <property type="entry name" value="fungal_TF_MHR"/>
    <property type="match status" value="1"/>
</dbReference>
<evidence type="ECO:0000256" key="3">
    <source>
        <dbReference type="ARBA" id="ARBA00023002"/>
    </source>
</evidence>
<organism evidence="8 9">
    <name type="scientific">Aureobasidium melanogenum</name>
    <name type="common">Aureobasidium pullulans var. melanogenum</name>
    <dbReference type="NCBI Taxonomy" id="46634"/>
    <lineage>
        <taxon>Eukaryota</taxon>
        <taxon>Fungi</taxon>
        <taxon>Dikarya</taxon>
        <taxon>Ascomycota</taxon>
        <taxon>Pezizomycotina</taxon>
        <taxon>Dothideomycetes</taxon>
        <taxon>Dothideomycetidae</taxon>
        <taxon>Dothideales</taxon>
        <taxon>Saccotheciaceae</taxon>
        <taxon>Aureobasidium</taxon>
    </lineage>
</organism>
<evidence type="ECO:0000256" key="4">
    <source>
        <dbReference type="ARBA" id="ARBA00023062"/>
    </source>
</evidence>
<evidence type="ECO:0000256" key="5">
    <source>
        <dbReference type="ARBA" id="ARBA00023242"/>
    </source>
</evidence>
<dbReference type="InterPro" id="IPR029041">
    <property type="entry name" value="FAD-linked_oxidoreductase-like"/>
</dbReference>
<keyword evidence="5" id="KW-0539">Nucleus</keyword>
<feature type="domain" description="Xylanolytic transcriptional activator regulatory" evidence="7">
    <location>
        <begin position="329"/>
        <end position="402"/>
    </location>
</feature>
<evidence type="ECO:0000256" key="1">
    <source>
        <dbReference type="ARBA" id="ARBA00005869"/>
    </source>
</evidence>
<sequence length="986" mass="109767">MQKQGGQNSARKRAPNARLSQLEAKVAFYEGNFDASGQPELLLASADHPVNSDAVTQQQYLGSPTVEAQGPQTDSHNVNDTQIDLTSSTDDPQDEPVPPVQLVTPVTPAISREPQVSSETRSSSSEPALMNPLALGVSSYTPHASRMPVYLGTSSNWSFGRRVLAMSHEQILGSPLSPQNLLFQSEAYDLGWNGLRTGQSSLNLDVKTLPTADHAIYLINAAKFHVGQMFHLFDEESFMHSFSTFHKPAADKSGLMPLWYTHYLLILAFGKAFLARTSKGRRPAGGEFFVQAMAILPDVTFLCLHPIETIEILCCATLYLHSLDFRSPAYQLIGQALRIALEHGMHTNMESQHVPQPLVQRCRKIWWTVYVLDRQLSSLMGVPSSIRDEDISAELPLYLESPYRATALEIQVKLSRAIAKISNNVYGREGRLNRQYVSHIKEALKDIAHITDQLHGCFELSPDDSEFGISRLSAYLHVLHHQCIILATRPLLYTLLEARLQSRSPNHRRFDGIKPLVIMCIESAFQNLKILAQLQEQSLLECFLSFDLDAAFSSTVILLMAAVIDPSLLGEEIQLAQLSYRILDEMATRGNRVAGFLRLELQQLETILSQAAPLGHRQFCAGETRGETKKTCQQIKDLGFQGVLLTFAKETVFDHRTCTEHSVGQAALDSIENSLPLDPKVVVNADIESWRKGTLDTIDLLGETDYLAVKLTGAGPEVTKAFAEKRPLPQQMLDALDEIALECKSRNARILVDAESQRFQWGIMDATIDLMRKFNRDGRALVYNTYQAYLKSTPTTLEKHLTLASDEGFTLGLKLVRGAYINSDERSLIHDTKQDTDDAYDTIAQGALSQQLGTFGSQGSRPFPSVNLFLASHNKQSVFTAHNLHQKRLRATEPTVPVGYAQLQGMSDQVSFGLLKLRDNNGSSPEVFKCSTWGTMSECLAYLLRRAVENRDAVSRTGDELKALRAESWKRFKAFFISPVTRSKIS</sequence>
<dbReference type="GO" id="GO:0003677">
    <property type="term" value="F:DNA binding"/>
    <property type="evidence" value="ECO:0007669"/>
    <property type="project" value="InterPro"/>
</dbReference>
<dbReference type="GO" id="GO:0005739">
    <property type="term" value="C:mitochondrion"/>
    <property type="evidence" value="ECO:0007669"/>
    <property type="project" value="TreeGrafter"/>
</dbReference>
<dbReference type="EMBL" id="JAHFYH010000018">
    <property type="protein sequence ID" value="KAH0224624.1"/>
    <property type="molecule type" value="Genomic_DNA"/>
</dbReference>
<dbReference type="InterPro" id="IPR002872">
    <property type="entry name" value="Proline_DH_dom"/>
</dbReference>
<dbReference type="InterPro" id="IPR015659">
    <property type="entry name" value="Proline_oxidase"/>
</dbReference>
<feature type="compositionally biased region" description="Polar residues" evidence="6">
    <location>
        <begin position="70"/>
        <end position="89"/>
    </location>
</feature>
<reference evidence="8" key="1">
    <citation type="journal article" date="2021" name="J Fungi (Basel)">
        <title>Virulence traits and population genomics of the black yeast Aureobasidium melanogenum.</title>
        <authorList>
            <person name="Cernosa A."/>
            <person name="Sun X."/>
            <person name="Gostincar C."/>
            <person name="Fang C."/>
            <person name="Gunde-Cimerman N."/>
            <person name="Song Z."/>
        </authorList>
    </citation>
    <scope>NUCLEOTIDE SEQUENCE</scope>
    <source>
        <strain evidence="8">EXF-8016</strain>
    </source>
</reference>
<protein>
    <recommendedName>
        <fullName evidence="2">proline dehydrogenase</fullName>
        <ecNumber evidence="2">1.5.5.2</ecNumber>
    </recommendedName>
</protein>
<proteinExistence type="inferred from homology"/>
<feature type="compositionally biased region" description="Polar residues" evidence="6">
    <location>
        <begin position="53"/>
        <end position="62"/>
    </location>
</feature>
<dbReference type="GO" id="GO:0008270">
    <property type="term" value="F:zinc ion binding"/>
    <property type="evidence" value="ECO:0007669"/>
    <property type="project" value="InterPro"/>
</dbReference>
<dbReference type="Gene3D" id="3.20.20.220">
    <property type="match status" value="1"/>
</dbReference>
<dbReference type="EC" id="1.5.5.2" evidence="2"/>